<dbReference type="AlphaFoldDB" id="A0A5J9UL14"/>
<proteinExistence type="predicted"/>
<gene>
    <name evidence="1" type="ORF">EJB05_26657</name>
</gene>
<protein>
    <submittedName>
        <fullName evidence="1">Uncharacterized protein</fullName>
    </submittedName>
</protein>
<dbReference type="EMBL" id="RWGY01000013">
    <property type="protein sequence ID" value="TVU24236.1"/>
    <property type="molecule type" value="Genomic_DNA"/>
</dbReference>
<dbReference type="Proteomes" id="UP000324897">
    <property type="component" value="Chromosome 2"/>
</dbReference>
<evidence type="ECO:0000313" key="2">
    <source>
        <dbReference type="Proteomes" id="UP000324897"/>
    </source>
</evidence>
<evidence type="ECO:0000313" key="1">
    <source>
        <dbReference type="EMBL" id="TVU24236.1"/>
    </source>
</evidence>
<dbReference type="Gramene" id="TVU24236">
    <property type="protein sequence ID" value="TVU24236"/>
    <property type="gene ID" value="EJB05_26657"/>
</dbReference>
<comment type="caution">
    <text evidence="1">The sequence shown here is derived from an EMBL/GenBank/DDBJ whole genome shotgun (WGS) entry which is preliminary data.</text>
</comment>
<organism evidence="1 2">
    <name type="scientific">Eragrostis curvula</name>
    <name type="common">weeping love grass</name>
    <dbReference type="NCBI Taxonomy" id="38414"/>
    <lineage>
        <taxon>Eukaryota</taxon>
        <taxon>Viridiplantae</taxon>
        <taxon>Streptophyta</taxon>
        <taxon>Embryophyta</taxon>
        <taxon>Tracheophyta</taxon>
        <taxon>Spermatophyta</taxon>
        <taxon>Magnoliopsida</taxon>
        <taxon>Liliopsida</taxon>
        <taxon>Poales</taxon>
        <taxon>Poaceae</taxon>
        <taxon>PACMAD clade</taxon>
        <taxon>Chloridoideae</taxon>
        <taxon>Eragrostideae</taxon>
        <taxon>Eragrostidinae</taxon>
        <taxon>Eragrostis</taxon>
    </lineage>
</organism>
<feature type="non-terminal residue" evidence="1">
    <location>
        <position position="1"/>
    </location>
</feature>
<accession>A0A5J9UL14</accession>
<name>A0A5J9UL14_9POAL</name>
<sequence>MKSLTKIPWRRTMMKTTRFSRANHASATTVVTLSGSKIWKTRSPLHSHAAQKPKMTGSVSLALTYRGNTQKIKK</sequence>
<reference evidence="1 2" key="1">
    <citation type="journal article" date="2019" name="Sci. Rep.">
        <title>A high-quality genome of Eragrostis curvula grass provides insights into Poaceae evolution and supports new strategies to enhance forage quality.</title>
        <authorList>
            <person name="Carballo J."/>
            <person name="Santos B.A.C.M."/>
            <person name="Zappacosta D."/>
            <person name="Garbus I."/>
            <person name="Selva J.P."/>
            <person name="Gallo C.A."/>
            <person name="Diaz A."/>
            <person name="Albertini E."/>
            <person name="Caccamo M."/>
            <person name="Echenique V."/>
        </authorList>
    </citation>
    <scope>NUCLEOTIDE SEQUENCE [LARGE SCALE GENOMIC DNA]</scope>
    <source>
        <strain evidence="2">cv. Victoria</strain>
        <tissue evidence="1">Leaf</tissue>
    </source>
</reference>
<keyword evidence="2" id="KW-1185">Reference proteome</keyword>